<organism evidence="10 11">
    <name type="scientific">Herbaspirillum hiltneri N3</name>
    <dbReference type="NCBI Taxonomy" id="1262470"/>
    <lineage>
        <taxon>Bacteria</taxon>
        <taxon>Pseudomonadati</taxon>
        <taxon>Pseudomonadota</taxon>
        <taxon>Betaproteobacteria</taxon>
        <taxon>Burkholderiales</taxon>
        <taxon>Oxalobacteraceae</taxon>
        <taxon>Herbaspirillum</taxon>
    </lineage>
</organism>
<dbReference type="Gene3D" id="1.10.3720.10">
    <property type="entry name" value="MetI-like"/>
    <property type="match status" value="1"/>
</dbReference>
<dbReference type="PROSITE" id="PS50928">
    <property type="entry name" value="ABC_TM1"/>
    <property type="match status" value="1"/>
</dbReference>
<evidence type="ECO:0000256" key="4">
    <source>
        <dbReference type="ARBA" id="ARBA00022475"/>
    </source>
</evidence>
<dbReference type="InterPro" id="IPR000515">
    <property type="entry name" value="MetI-like"/>
</dbReference>
<evidence type="ECO:0000256" key="8">
    <source>
        <dbReference type="SAM" id="Phobius"/>
    </source>
</evidence>
<dbReference type="PANTHER" id="PTHR42929">
    <property type="entry name" value="INNER MEMBRANE ABC TRANSPORTER PERMEASE PROTEIN YDCU-RELATED-RELATED"/>
    <property type="match status" value="1"/>
</dbReference>
<evidence type="ECO:0000313" key="10">
    <source>
        <dbReference type="EMBL" id="AKZ64709.1"/>
    </source>
</evidence>
<evidence type="ECO:0000313" key="11">
    <source>
        <dbReference type="Proteomes" id="UP000063429"/>
    </source>
</evidence>
<evidence type="ECO:0000256" key="5">
    <source>
        <dbReference type="ARBA" id="ARBA00022692"/>
    </source>
</evidence>
<feature type="transmembrane region" description="Helical" evidence="8">
    <location>
        <begin position="206"/>
        <end position="229"/>
    </location>
</feature>
<keyword evidence="4" id="KW-1003">Cell membrane</keyword>
<feature type="transmembrane region" description="Helical" evidence="8">
    <location>
        <begin position="249"/>
        <end position="270"/>
    </location>
</feature>
<evidence type="ECO:0000256" key="7">
    <source>
        <dbReference type="ARBA" id="ARBA00023136"/>
    </source>
</evidence>
<evidence type="ECO:0000256" key="2">
    <source>
        <dbReference type="ARBA" id="ARBA00007069"/>
    </source>
</evidence>
<comment type="subcellular location">
    <subcellularLocation>
        <location evidence="1">Cell membrane</location>
        <topology evidence="1">Multi-pass membrane protein</topology>
    </subcellularLocation>
</comment>
<evidence type="ECO:0000256" key="1">
    <source>
        <dbReference type="ARBA" id="ARBA00004651"/>
    </source>
</evidence>
<name>A0ABN4I3K3_9BURK</name>
<evidence type="ECO:0000256" key="6">
    <source>
        <dbReference type="ARBA" id="ARBA00022989"/>
    </source>
</evidence>
<feature type="domain" description="ABC transmembrane type-1" evidence="9">
    <location>
        <begin position="64"/>
        <end position="270"/>
    </location>
</feature>
<sequence length="280" mass="30325">MSVHHKKWNGVMLVMPALIFTVVCFLLPVLALLLEAFRVDAPAAHWGLGRFADFFAEPLNRQVFLRTLRIAALVTLVSALLSYPAAQAIVRVAPRYRGMVLGMMILPLMVSPIARTYAWIVLFGRNGAINSVLLSLGLADEPQRLLFSEMAVFVGLLQLLLPLMLMSLVSSMENLSRDITLAASTLGANAWQVFTRVTLPLTQEGLIVGGTLVFTGCVTAYVTPALLGGPKVLMLETLLYQKVSVESDFGTANVIAVILVLMTLAVNAGLKRISSSRSTV</sequence>
<feature type="transmembrane region" description="Helical" evidence="8">
    <location>
        <begin position="12"/>
        <end position="34"/>
    </location>
</feature>
<accession>A0ABN4I3K3</accession>
<reference evidence="11" key="1">
    <citation type="journal article" date="2015" name="Genome Announc.">
        <title>Complete Genome Sequence of Herbaspirillum hiltneri N3 (DSM 17495), Isolated from Surface-Sterilized Wheat Roots.</title>
        <authorList>
            <person name="Guizelini D."/>
            <person name="Saizaki P.M."/>
            <person name="Coimbra N.A."/>
            <person name="Weiss V.A."/>
            <person name="Faoro H."/>
            <person name="Sfeir M.Z."/>
            <person name="Baura V.A."/>
            <person name="Monteiro R.A."/>
            <person name="Chubatsu L.S."/>
            <person name="Souza E.M."/>
            <person name="Cruz L.M."/>
            <person name="Pedrosa F.O."/>
            <person name="Raittz R.T."/>
            <person name="Marchaukoski J.N."/>
            <person name="Steffens M.B."/>
        </authorList>
    </citation>
    <scope>NUCLEOTIDE SEQUENCE [LARGE SCALE GENOMIC DNA]</scope>
    <source>
        <strain evidence="11">N3</strain>
    </source>
</reference>
<keyword evidence="7 8" id="KW-0472">Membrane</keyword>
<evidence type="ECO:0000256" key="3">
    <source>
        <dbReference type="ARBA" id="ARBA00022448"/>
    </source>
</evidence>
<protein>
    <submittedName>
        <fullName evidence="10">Spermidine/putrescine ABC transporter permease</fullName>
    </submittedName>
</protein>
<feature type="transmembrane region" description="Helical" evidence="8">
    <location>
        <begin position="68"/>
        <end position="86"/>
    </location>
</feature>
<keyword evidence="11" id="KW-1185">Reference proteome</keyword>
<dbReference type="CDD" id="cd06261">
    <property type="entry name" value="TM_PBP2"/>
    <property type="match status" value="1"/>
</dbReference>
<keyword evidence="5 8" id="KW-0812">Transmembrane</keyword>
<feature type="transmembrane region" description="Helical" evidence="8">
    <location>
        <begin position="145"/>
        <end position="169"/>
    </location>
</feature>
<keyword evidence="3" id="KW-0813">Transport</keyword>
<feature type="transmembrane region" description="Helical" evidence="8">
    <location>
        <begin position="98"/>
        <end position="125"/>
    </location>
</feature>
<dbReference type="Proteomes" id="UP000063429">
    <property type="component" value="Chromosome"/>
</dbReference>
<keyword evidence="6 8" id="KW-1133">Transmembrane helix</keyword>
<proteinExistence type="inferred from homology"/>
<comment type="similarity">
    <text evidence="2">Belongs to the binding-protein-dependent transport system permease family. CysTW subfamily.</text>
</comment>
<gene>
    <name evidence="10" type="ORF">F506_20460</name>
</gene>
<dbReference type="PANTHER" id="PTHR42929:SF5">
    <property type="entry name" value="ABC TRANSPORTER PERMEASE PROTEIN"/>
    <property type="match status" value="1"/>
</dbReference>
<dbReference type="EMBL" id="CP011409">
    <property type="protein sequence ID" value="AKZ64709.1"/>
    <property type="molecule type" value="Genomic_DNA"/>
</dbReference>
<dbReference type="InterPro" id="IPR035906">
    <property type="entry name" value="MetI-like_sf"/>
</dbReference>
<evidence type="ECO:0000259" key="9">
    <source>
        <dbReference type="PROSITE" id="PS50928"/>
    </source>
</evidence>
<dbReference type="SUPFAM" id="SSF161098">
    <property type="entry name" value="MetI-like"/>
    <property type="match status" value="1"/>
</dbReference>